<protein>
    <submittedName>
        <fullName evidence="2">Uncharacterized protein</fullName>
    </submittedName>
</protein>
<proteinExistence type="predicted"/>
<name>A0A0K8TDS4_LYGHE</name>
<sequence length="183" mass="20675">MNNFVQLSSCFNGSTILHMQCNTYIVQFGDCGVVWDSCFHMVRKCYNSHLSDCHLRRFWADLGCFDGDGEEKKLSLPIQVGESNLDSGQCVPPWNTGGGQCRNDLWQGRGKFSITNRTKFHDDVGIFMFNLGMRHWANMQRRELEYEGGLLSVPSHIEKVRESRPPPPMVTQTLSAVPSNGPS</sequence>
<organism evidence="2">
    <name type="scientific">Lygus hesperus</name>
    <name type="common">Western plant bug</name>
    <dbReference type="NCBI Taxonomy" id="30085"/>
    <lineage>
        <taxon>Eukaryota</taxon>
        <taxon>Metazoa</taxon>
        <taxon>Ecdysozoa</taxon>
        <taxon>Arthropoda</taxon>
        <taxon>Hexapoda</taxon>
        <taxon>Insecta</taxon>
        <taxon>Pterygota</taxon>
        <taxon>Neoptera</taxon>
        <taxon>Paraneoptera</taxon>
        <taxon>Hemiptera</taxon>
        <taxon>Heteroptera</taxon>
        <taxon>Panheteroptera</taxon>
        <taxon>Cimicomorpha</taxon>
        <taxon>Miridae</taxon>
        <taxon>Mirini</taxon>
        <taxon>Lygus</taxon>
    </lineage>
</organism>
<accession>A0A0K8TDS4</accession>
<feature type="compositionally biased region" description="Polar residues" evidence="1">
    <location>
        <begin position="170"/>
        <end position="183"/>
    </location>
</feature>
<dbReference type="AlphaFoldDB" id="A0A0K8TDS4"/>
<feature type="region of interest" description="Disordered" evidence="1">
    <location>
        <begin position="161"/>
        <end position="183"/>
    </location>
</feature>
<dbReference type="EMBL" id="GBRD01002084">
    <property type="protein sequence ID" value="JAG63737.1"/>
    <property type="molecule type" value="Transcribed_RNA"/>
</dbReference>
<evidence type="ECO:0000256" key="1">
    <source>
        <dbReference type="SAM" id="MobiDB-lite"/>
    </source>
</evidence>
<reference evidence="2" key="1">
    <citation type="submission" date="2014-09" db="EMBL/GenBank/DDBJ databases">
        <authorList>
            <person name="Magalhaes I.L.F."/>
            <person name="Oliveira U."/>
            <person name="Santos F.R."/>
            <person name="Vidigal T.H.D.A."/>
            <person name="Brescovit A.D."/>
            <person name="Santos A.J."/>
        </authorList>
    </citation>
    <scope>NUCLEOTIDE SEQUENCE</scope>
</reference>
<evidence type="ECO:0000313" key="2">
    <source>
        <dbReference type="EMBL" id="JAG63737.1"/>
    </source>
</evidence>